<dbReference type="InterPro" id="IPR001375">
    <property type="entry name" value="Peptidase_S9_cat"/>
</dbReference>
<dbReference type="PANTHER" id="PTHR42776:SF27">
    <property type="entry name" value="DIPEPTIDYL PEPTIDASE FAMILY MEMBER 6"/>
    <property type="match status" value="1"/>
</dbReference>
<proteinExistence type="predicted"/>
<keyword evidence="2" id="KW-0732">Signal</keyword>
<reference evidence="4" key="1">
    <citation type="submission" date="2022-01" db="EMBL/GenBank/DDBJ databases">
        <authorList>
            <person name="Jo J.-H."/>
            <person name="Im W.-T."/>
        </authorList>
    </citation>
    <scope>NUCLEOTIDE SEQUENCE</scope>
    <source>
        <strain evidence="4">NA20</strain>
    </source>
</reference>
<keyword evidence="1" id="KW-0378">Hydrolase</keyword>
<dbReference type="SUPFAM" id="SSF53474">
    <property type="entry name" value="alpha/beta-Hydrolases"/>
    <property type="match status" value="1"/>
</dbReference>
<sequence length="977" mass="110477">MIRTTLFLLFLLPVHFALAQKKPLDHTVYDGWQNIGQRSISNDGKWVVYNVNVQEGDNELVIQSADASYRKTIARGADATITEDNRFVIFRISAPFKEAREARIKKKKADESPKDSLAILELGKDSIWKMARVKSFKTPDKASGWLAYHLEKAIEAPSRNARPAGNEKRITDSLTHVIDSLKNVISAMPKKKSNKDDDFSEEFLMTDADGDEVTPSSADAGSDLVVRNLKNNEQKTFRFILEYQFNEKGTKLVMEQARNPKDSTSKPHVLLYDLTRNKLDTIATSGNDFKNFALSDDGEQLAFLAERDAKPKDLQKFYKLWYYKSGMDSAVVLVDKATAGIKSGFTVSEYGAVSFSNSGKRLFFATAPIAPPKDTTLVEMDLVKLDVWHYKDDYLQTVQLSRLQRDLQQNYMAVYDLASKKVNQLATEEIPTVFQSGQGDGDVFVGTSDVGRRIESQWTGGTVKDVYAINPADGSRKLIKKEFDGSLTPAYVSPTGKTIVWYDNKTRHYFAYDGDSTRNITAKIKTSLANEENDSPTDPSPYGIMRWHKDESAIYIYDRYSVWKVSPKNAFAPTILIGGRSTRTNYRYQQVDRDERAIEDGQTMLFRTFSDLTKKAGLWEYKIENGKYKLLALSKDSTVSIGQVAKAKEASAYVFSKESYTNSPDLYTVVDYGAAKKLSSINPQQASYNWGTAELYKWKTFLGKTSEGILYKPENFDSTKKYPVLFYFYEKLSDGLYGYQAPSPTPSRLNISFFVSRGYLVFAPDISYTIGHPAKSAYDYIVSVAKDLSRHKWVDSKNMGIQGQSWGGIQVAQLVTMTDMFKAAWAGAPVANMTSAYGGIRWESGSNRQFQYERTQSRIGATLWEKPELYIESSPLFHLPKVKTPLVIMANDADGAVPWYQGIELFTGMRRLGKQVWMLNYNGEAHNLVQRKNRKDIQIREQQYFDWLLKGDKPAKWIVEGVPAVKKGKDWGLDVVN</sequence>
<dbReference type="RefSeq" id="WP_237876104.1">
    <property type="nucleotide sequence ID" value="NZ_JAKLTR010000020.1"/>
</dbReference>
<organism evidence="4 5">
    <name type="scientific">Terrimonas ginsenosidimutans</name>
    <dbReference type="NCBI Taxonomy" id="2908004"/>
    <lineage>
        <taxon>Bacteria</taxon>
        <taxon>Pseudomonadati</taxon>
        <taxon>Bacteroidota</taxon>
        <taxon>Chitinophagia</taxon>
        <taxon>Chitinophagales</taxon>
        <taxon>Chitinophagaceae</taxon>
        <taxon>Terrimonas</taxon>
    </lineage>
</organism>
<dbReference type="Proteomes" id="UP001165367">
    <property type="component" value="Unassembled WGS sequence"/>
</dbReference>
<dbReference type="SUPFAM" id="SSF82171">
    <property type="entry name" value="DPP6 N-terminal domain-like"/>
    <property type="match status" value="1"/>
</dbReference>
<dbReference type="Gene3D" id="3.40.50.1820">
    <property type="entry name" value="alpha/beta hydrolase"/>
    <property type="match status" value="1"/>
</dbReference>
<dbReference type="PANTHER" id="PTHR42776">
    <property type="entry name" value="SERINE PEPTIDASE S9 FAMILY MEMBER"/>
    <property type="match status" value="1"/>
</dbReference>
<protein>
    <submittedName>
        <fullName evidence="4">Prolyl oligopeptidase family serine peptidase</fullName>
    </submittedName>
</protein>
<evidence type="ECO:0000313" key="5">
    <source>
        <dbReference type="Proteomes" id="UP001165367"/>
    </source>
</evidence>
<evidence type="ECO:0000313" key="4">
    <source>
        <dbReference type="EMBL" id="MCG2617389.1"/>
    </source>
</evidence>
<evidence type="ECO:0000256" key="2">
    <source>
        <dbReference type="SAM" id="SignalP"/>
    </source>
</evidence>
<feature type="domain" description="Peptidase S9 prolyl oligopeptidase catalytic" evidence="3">
    <location>
        <begin position="775"/>
        <end position="950"/>
    </location>
</feature>
<evidence type="ECO:0000256" key="1">
    <source>
        <dbReference type="ARBA" id="ARBA00022801"/>
    </source>
</evidence>
<dbReference type="EMBL" id="JAKLTR010000020">
    <property type="protein sequence ID" value="MCG2617389.1"/>
    <property type="molecule type" value="Genomic_DNA"/>
</dbReference>
<keyword evidence="5" id="KW-1185">Reference proteome</keyword>
<accession>A0ABS9KYH8</accession>
<comment type="caution">
    <text evidence="4">The sequence shown here is derived from an EMBL/GenBank/DDBJ whole genome shotgun (WGS) entry which is preliminary data.</text>
</comment>
<dbReference type="InterPro" id="IPR029058">
    <property type="entry name" value="AB_hydrolase_fold"/>
</dbReference>
<feature type="signal peptide" evidence="2">
    <location>
        <begin position="1"/>
        <end position="19"/>
    </location>
</feature>
<dbReference type="Pfam" id="PF00326">
    <property type="entry name" value="Peptidase_S9"/>
    <property type="match status" value="1"/>
</dbReference>
<gene>
    <name evidence="4" type="ORF">LZZ85_24035</name>
</gene>
<evidence type="ECO:0000259" key="3">
    <source>
        <dbReference type="Pfam" id="PF00326"/>
    </source>
</evidence>
<name>A0ABS9KYH8_9BACT</name>
<feature type="chain" id="PRO_5046112737" evidence="2">
    <location>
        <begin position="20"/>
        <end position="977"/>
    </location>
</feature>